<sequence length="206" mass="23180">MDSTTGRIFSNKYFRMDESASLNFYVSVTDSAGHEDEALVTITIISYEQQVELIFDAPSNIISVQLNALQRNLNRVKLPSQQRAKQALLNKFGLIRAEPSTLMNDDDSEFTSEIKPVVYGLVISLSCLLIVLIILCCRQRRKHAKRLRGAGVADYSAVAMTRTLPRTGICHSKSLRASKKSLWKDKKVENNIYPQQLIDALQSTEL</sequence>
<dbReference type="EMBL" id="UXUI01000116">
    <property type="protein sequence ID" value="VDD85031.1"/>
    <property type="molecule type" value="Genomic_DNA"/>
</dbReference>
<evidence type="ECO:0000256" key="1">
    <source>
        <dbReference type="SAM" id="Phobius"/>
    </source>
</evidence>
<gene>
    <name evidence="2" type="ORF">EVEC_LOCUS174</name>
</gene>
<keyword evidence="3" id="KW-1185">Reference proteome</keyword>
<keyword evidence="1" id="KW-1133">Transmembrane helix</keyword>
<protein>
    <submittedName>
        <fullName evidence="4">Cadherin domain-containing protein</fullName>
    </submittedName>
</protein>
<proteinExistence type="predicted"/>
<evidence type="ECO:0000313" key="2">
    <source>
        <dbReference type="EMBL" id="VDD85031.1"/>
    </source>
</evidence>
<reference evidence="4" key="1">
    <citation type="submission" date="2017-02" db="UniProtKB">
        <authorList>
            <consortium name="WormBaseParasite"/>
        </authorList>
    </citation>
    <scope>IDENTIFICATION</scope>
</reference>
<organism evidence="4">
    <name type="scientific">Enterobius vermicularis</name>
    <name type="common">Human pinworm</name>
    <dbReference type="NCBI Taxonomy" id="51028"/>
    <lineage>
        <taxon>Eukaryota</taxon>
        <taxon>Metazoa</taxon>
        <taxon>Ecdysozoa</taxon>
        <taxon>Nematoda</taxon>
        <taxon>Chromadorea</taxon>
        <taxon>Rhabditida</taxon>
        <taxon>Spirurina</taxon>
        <taxon>Oxyuridomorpha</taxon>
        <taxon>Oxyuroidea</taxon>
        <taxon>Oxyuridae</taxon>
        <taxon>Enterobius</taxon>
    </lineage>
</organism>
<evidence type="ECO:0000313" key="4">
    <source>
        <dbReference type="WBParaSite" id="EVEC_0000024301-mRNA-1"/>
    </source>
</evidence>
<dbReference type="WBParaSite" id="EVEC_0000024301-mRNA-1">
    <property type="protein sequence ID" value="EVEC_0000024301-mRNA-1"/>
    <property type="gene ID" value="EVEC_0000024301"/>
</dbReference>
<dbReference type="Proteomes" id="UP000274131">
    <property type="component" value="Unassembled WGS sequence"/>
</dbReference>
<keyword evidence="1" id="KW-0812">Transmembrane</keyword>
<reference evidence="2 3" key="2">
    <citation type="submission" date="2018-10" db="EMBL/GenBank/DDBJ databases">
        <authorList>
            <consortium name="Pathogen Informatics"/>
        </authorList>
    </citation>
    <scope>NUCLEOTIDE SEQUENCE [LARGE SCALE GENOMIC DNA]</scope>
</reference>
<dbReference type="AlphaFoldDB" id="A0A0N4USV9"/>
<dbReference type="STRING" id="51028.A0A0N4USV9"/>
<name>A0A0N4USV9_ENTVE</name>
<feature type="transmembrane region" description="Helical" evidence="1">
    <location>
        <begin position="117"/>
        <end position="137"/>
    </location>
</feature>
<dbReference type="OrthoDB" id="5799622at2759"/>
<accession>A0A0N4USV9</accession>
<evidence type="ECO:0000313" key="3">
    <source>
        <dbReference type="Proteomes" id="UP000274131"/>
    </source>
</evidence>
<keyword evidence="1" id="KW-0472">Membrane</keyword>